<evidence type="ECO:0000313" key="3">
    <source>
        <dbReference type="Proteomes" id="UP000785679"/>
    </source>
</evidence>
<proteinExistence type="predicted"/>
<evidence type="ECO:0000313" key="2">
    <source>
        <dbReference type="EMBL" id="TNV86573.1"/>
    </source>
</evidence>
<accession>A0A8J8P3G0</accession>
<protein>
    <submittedName>
        <fullName evidence="2">Uncharacterized protein</fullName>
    </submittedName>
</protein>
<evidence type="ECO:0000256" key="1">
    <source>
        <dbReference type="SAM" id="MobiDB-lite"/>
    </source>
</evidence>
<dbReference type="EMBL" id="RRYP01000978">
    <property type="protein sequence ID" value="TNV86573.1"/>
    <property type="molecule type" value="Genomic_DNA"/>
</dbReference>
<feature type="region of interest" description="Disordered" evidence="1">
    <location>
        <begin position="505"/>
        <end position="535"/>
    </location>
</feature>
<dbReference type="AlphaFoldDB" id="A0A8J8P3G0"/>
<sequence>MFNEMMENICHLMKGQTVTTTAASSPLHRLEDTAQSMKIQHQRKSSSFLIRELLANKKDIQIPLPMTMHRLKKDGVSPLLFYNHLIDNRRLNEYEKLTPQLQDGKDKEKIDGLKTLEVRLVETEKQYERRIRAVNYKNTHYGLMRHSFGGSVAHILDKHQEQDAKILSERPLTALDGARSLLSKVPLRKSLALPVKGDESPFAYNRNTALDDLQHEQIESRARVMLAERRTQLSHEMREKYKMALEKYRKRFLRGYVDVLNPPKSELNDKERRDLKKESNRFLQGLIKQREGRIMMNVKQSIQQKSRGTTNELSFFKFIQKAEDELIADTQSDMKRLIKTPNGSSLDASAALAGQYQTKEAEDVANIHRLHFEDDQYEISQTGTTNAQTPLTGLQKRPYSTQLALDQYLHESVLQKHRGNYSSKYNQAKFSLRPQTTNIGQQSKRRSLLSRGVMPSTPGDFSLGMDASNKNKYEQLYVEDFTLSRASAQQQVVIKEFMDNPIPIRKPKQQQEAGFSQKRVSFILRQGTPKKSEKQ</sequence>
<organism evidence="2 3">
    <name type="scientific">Halteria grandinella</name>
    <dbReference type="NCBI Taxonomy" id="5974"/>
    <lineage>
        <taxon>Eukaryota</taxon>
        <taxon>Sar</taxon>
        <taxon>Alveolata</taxon>
        <taxon>Ciliophora</taxon>
        <taxon>Intramacronucleata</taxon>
        <taxon>Spirotrichea</taxon>
        <taxon>Stichotrichia</taxon>
        <taxon>Sporadotrichida</taxon>
        <taxon>Halteriidae</taxon>
        <taxon>Halteria</taxon>
    </lineage>
</organism>
<name>A0A8J8P3G0_HALGN</name>
<comment type="caution">
    <text evidence="2">The sequence shown here is derived from an EMBL/GenBank/DDBJ whole genome shotgun (WGS) entry which is preliminary data.</text>
</comment>
<reference evidence="2" key="1">
    <citation type="submission" date="2019-06" db="EMBL/GenBank/DDBJ databases">
        <authorList>
            <person name="Zheng W."/>
        </authorList>
    </citation>
    <scope>NUCLEOTIDE SEQUENCE</scope>
    <source>
        <strain evidence="2">QDHG01</strain>
    </source>
</reference>
<dbReference type="Proteomes" id="UP000785679">
    <property type="component" value="Unassembled WGS sequence"/>
</dbReference>
<keyword evidence="3" id="KW-1185">Reference proteome</keyword>
<gene>
    <name evidence="2" type="ORF">FGO68_gene12278</name>
</gene>